<evidence type="ECO:0000313" key="4">
    <source>
        <dbReference type="EMBL" id="KOF03360.1"/>
    </source>
</evidence>
<evidence type="ECO:0000256" key="1">
    <source>
        <dbReference type="ARBA" id="ARBA00005662"/>
    </source>
</evidence>
<keyword evidence="5" id="KW-1185">Reference proteome</keyword>
<dbReference type="InterPro" id="IPR029052">
    <property type="entry name" value="Metallo-depent_PP-like"/>
</dbReference>
<dbReference type="Pfam" id="PF09587">
    <property type="entry name" value="PGA_cap"/>
    <property type="match status" value="1"/>
</dbReference>
<feature type="domain" description="Capsule synthesis protein CapA" evidence="3">
    <location>
        <begin position="28"/>
        <end position="275"/>
    </location>
</feature>
<dbReference type="RefSeq" id="WP_053223308.1">
    <property type="nucleotide sequence ID" value="NZ_JSVA01000008.1"/>
</dbReference>
<gene>
    <name evidence="4" type="ORF">OB69_07815</name>
</gene>
<accession>A0A0L8AME7</accession>
<evidence type="ECO:0000256" key="2">
    <source>
        <dbReference type="SAM" id="SignalP"/>
    </source>
</evidence>
<organism evidence="4 5">
    <name type="scientific">Roseivirga seohaensis subsp. aquiponti</name>
    <dbReference type="NCBI Taxonomy" id="1566026"/>
    <lineage>
        <taxon>Bacteria</taxon>
        <taxon>Pseudomonadati</taxon>
        <taxon>Bacteroidota</taxon>
        <taxon>Cytophagia</taxon>
        <taxon>Cytophagales</taxon>
        <taxon>Roseivirgaceae</taxon>
        <taxon>Roseivirga</taxon>
    </lineage>
</organism>
<dbReference type="InterPro" id="IPR052169">
    <property type="entry name" value="CW_Biosynth-Accessory"/>
</dbReference>
<evidence type="ECO:0000313" key="5">
    <source>
        <dbReference type="Proteomes" id="UP000036908"/>
    </source>
</evidence>
<sequence length="368" mass="41370">MKPLLFITLLLFPFCSIAQKVDRTESVSLLFIGDIMGHYAQIESALDTTTGTYSFDRMFRKVSPLIQKADFAIANLEVTLAGTPYSGYPRFSSPDELAVAAKKSGIDILLTANNHASDHNLKGIKRTINVLDSIDVKHTGTFLDKAHKDSSNLIIMEKGSIKVGLLNYTESTNGRRIPKPALVNLTDTTAMKNDIENAFSKSIDKLIVFLHWGIEYDSAPSKTQRETAQFLFEQGVDIIIGAHPHVIQPMEFTQGKGGNKERFIAYSLGNFVSDQRTRKRDGGAMVEIIISKENGLSQITDYGYHLTWVNKPIIKGRRSYEILVCKEYEDNDFKGLTEYSKKKMKLFIKDSRALLDSLNINVKEKQMR</sequence>
<reference evidence="5" key="1">
    <citation type="submission" date="2014-11" db="EMBL/GenBank/DDBJ databases">
        <title>Genome sequencing of Roseivirga sp. D-25.</title>
        <authorList>
            <person name="Selvaratnam C."/>
            <person name="Thevarajoo S."/>
            <person name="Goh K.M."/>
            <person name="Eee R."/>
            <person name="Chan K.-G."/>
            <person name="Chong C.S."/>
        </authorList>
    </citation>
    <scope>NUCLEOTIDE SEQUENCE [LARGE SCALE GENOMIC DNA]</scope>
    <source>
        <strain evidence="5">D-25</strain>
    </source>
</reference>
<keyword evidence="2" id="KW-0732">Signal</keyword>
<dbReference type="SUPFAM" id="SSF56300">
    <property type="entry name" value="Metallo-dependent phosphatases"/>
    <property type="match status" value="1"/>
</dbReference>
<dbReference type="Proteomes" id="UP000036908">
    <property type="component" value="Unassembled WGS sequence"/>
</dbReference>
<dbReference type="PANTHER" id="PTHR33393:SF12">
    <property type="entry name" value="CAPSULE BIOSYNTHESIS PROTEIN CAPA"/>
    <property type="match status" value="1"/>
</dbReference>
<dbReference type="SMART" id="SM00854">
    <property type="entry name" value="PGA_cap"/>
    <property type="match status" value="1"/>
</dbReference>
<feature type="chain" id="PRO_5005580446" description="Capsule synthesis protein CapA domain-containing protein" evidence="2">
    <location>
        <begin position="19"/>
        <end position="368"/>
    </location>
</feature>
<dbReference type="AlphaFoldDB" id="A0A0L8AME7"/>
<dbReference type="EMBL" id="JSVA01000008">
    <property type="protein sequence ID" value="KOF03360.1"/>
    <property type="molecule type" value="Genomic_DNA"/>
</dbReference>
<comment type="similarity">
    <text evidence="1">Belongs to the CapA family.</text>
</comment>
<name>A0A0L8AME7_9BACT</name>
<dbReference type="Gene3D" id="3.60.21.10">
    <property type="match status" value="1"/>
</dbReference>
<dbReference type="CDD" id="cd07381">
    <property type="entry name" value="MPP_CapA"/>
    <property type="match status" value="1"/>
</dbReference>
<feature type="signal peptide" evidence="2">
    <location>
        <begin position="1"/>
        <end position="18"/>
    </location>
</feature>
<dbReference type="PANTHER" id="PTHR33393">
    <property type="entry name" value="POLYGLUTAMINE SYNTHESIS ACCESSORY PROTEIN RV0574C-RELATED"/>
    <property type="match status" value="1"/>
</dbReference>
<protein>
    <recommendedName>
        <fullName evidence="3">Capsule synthesis protein CapA domain-containing protein</fullName>
    </recommendedName>
</protein>
<dbReference type="InterPro" id="IPR019079">
    <property type="entry name" value="Capsule_synth_CapA"/>
</dbReference>
<evidence type="ECO:0000259" key="3">
    <source>
        <dbReference type="SMART" id="SM00854"/>
    </source>
</evidence>
<dbReference type="PATRIC" id="fig|1566026.4.peg.3398"/>
<dbReference type="OrthoDB" id="9810906at2"/>
<comment type="caution">
    <text evidence="4">The sequence shown here is derived from an EMBL/GenBank/DDBJ whole genome shotgun (WGS) entry which is preliminary data.</text>
</comment>
<proteinExistence type="inferred from homology"/>